<dbReference type="Gene3D" id="3.40.50.1820">
    <property type="entry name" value="alpha/beta hydrolase"/>
    <property type="match status" value="1"/>
</dbReference>
<dbReference type="InterPro" id="IPR050300">
    <property type="entry name" value="GDXG_lipolytic_enzyme"/>
</dbReference>
<dbReference type="GO" id="GO:0016787">
    <property type="term" value="F:hydrolase activity"/>
    <property type="evidence" value="ECO:0007669"/>
    <property type="project" value="UniProtKB-KW"/>
</dbReference>
<dbReference type="RefSeq" id="WP_204672206.1">
    <property type="nucleotide sequence ID" value="NZ_JACJKQ010000002.1"/>
</dbReference>
<name>A0ABT7VA16_9ACTN</name>
<protein>
    <submittedName>
        <fullName evidence="3">Alpha/beta hydrolase</fullName>
    </submittedName>
</protein>
<dbReference type="InterPro" id="IPR029058">
    <property type="entry name" value="AB_hydrolase_fold"/>
</dbReference>
<comment type="caution">
    <text evidence="3">The sequence shown here is derived from an EMBL/GenBank/DDBJ whole genome shotgun (WGS) entry which is preliminary data.</text>
</comment>
<gene>
    <name evidence="3" type="ORF">QUW28_07560</name>
</gene>
<sequence length="301" mass="32654">MIIEQHALWGDEATADRPATYTAYLADPLPAKPDARRPAAIICGGGAFTRIAEHEQEPVALAFLNAGYQAFVLDYVTSSTGEVAYPNPEVDLGRMLSTVRANADAWRVDPAKVCAVGFSAGGFVCASVATSWKDRDFAALVGDRPERIRPDAVVLGYPLLDLRVTRDEQTRDPRIDLRVPKTGGKTGRDLLNDYLSMVVGGEATEERLAEVCPTTHVTRDVPPTFMWGTSDDKTCPIAQVHAFASALAREGVAHEVHVFDQGGHGLSVANDNTSFDNEDRQQAVRPWFDLACAFLARRGVA</sequence>
<proteinExistence type="predicted"/>
<dbReference type="EMBL" id="JAUDDZ010000010">
    <property type="protein sequence ID" value="MDM8275347.1"/>
    <property type="molecule type" value="Genomic_DNA"/>
</dbReference>
<dbReference type="PANTHER" id="PTHR48081">
    <property type="entry name" value="AB HYDROLASE SUPERFAMILY PROTEIN C4A8.06C"/>
    <property type="match status" value="1"/>
</dbReference>
<reference evidence="3 4" key="2">
    <citation type="submission" date="2023-06" db="EMBL/GenBank/DDBJ databases">
        <authorList>
            <person name="Zeman M."/>
            <person name="Kubasova T."/>
            <person name="Jahodarova E."/>
            <person name="Nykrynova M."/>
            <person name="Rychlik I."/>
        </authorList>
    </citation>
    <scope>NUCLEOTIDE SEQUENCE [LARGE SCALE GENOMIC DNA]</scope>
    <source>
        <strain evidence="3 4">154_Feed</strain>
    </source>
</reference>
<dbReference type="SUPFAM" id="SSF53474">
    <property type="entry name" value="alpha/beta-Hydrolases"/>
    <property type="match status" value="1"/>
</dbReference>
<reference evidence="4" key="1">
    <citation type="submission" date="2023-06" db="EMBL/GenBank/DDBJ databases">
        <title>Identification and characterization of horizontal gene transfer across gut microbiota members of farm animals based on homology search.</title>
        <authorList>
            <person name="Zeman M."/>
            <person name="Kubasova T."/>
            <person name="Jahodarova E."/>
            <person name="Nykrynova M."/>
            <person name="Rychlik I."/>
        </authorList>
    </citation>
    <scope>NUCLEOTIDE SEQUENCE [LARGE SCALE GENOMIC DNA]</scope>
    <source>
        <strain evidence="4">154_Feed</strain>
    </source>
</reference>
<dbReference type="Proteomes" id="UP001529421">
    <property type="component" value="Unassembled WGS sequence"/>
</dbReference>
<evidence type="ECO:0000259" key="2">
    <source>
        <dbReference type="Pfam" id="PF20434"/>
    </source>
</evidence>
<feature type="domain" description="BD-FAE-like" evidence="2">
    <location>
        <begin position="29"/>
        <end position="247"/>
    </location>
</feature>
<evidence type="ECO:0000256" key="1">
    <source>
        <dbReference type="ARBA" id="ARBA00022801"/>
    </source>
</evidence>
<evidence type="ECO:0000313" key="4">
    <source>
        <dbReference type="Proteomes" id="UP001529421"/>
    </source>
</evidence>
<dbReference type="InterPro" id="IPR049492">
    <property type="entry name" value="BD-FAE-like_dom"/>
</dbReference>
<accession>A0ABT7VA16</accession>
<dbReference type="Pfam" id="PF20434">
    <property type="entry name" value="BD-FAE"/>
    <property type="match status" value="1"/>
</dbReference>
<evidence type="ECO:0000313" key="3">
    <source>
        <dbReference type="EMBL" id="MDM8275347.1"/>
    </source>
</evidence>
<dbReference type="PANTHER" id="PTHR48081:SF6">
    <property type="entry name" value="PEPTIDASE S9 PROLYL OLIGOPEPTIDASE CATALYTIC DOMAIN-CONTAINING PROTEIN"/>
    <property type="match status" value="1"/>
</dbReference>
<organism evidence="3 4">
    <name type="scientific">Enorma phocaeensis</name>
    <dbReference type="NCBI Taxonomy" id="1871019"/>
    <lineage>
        <taxon>Bacteria</taxon>
        <taxon>Bacillati</taxon>
        <taxon>Actinomycetota</taxon>
        <taxon>Coriobacteriia</taxon>
        <taxon>Coriobacteriales</taxon>
        <taxon>Coriobacteriaceae</taxon>
        <taxon>Enorma</taxon>
    </lineage>
</organism>
<keyword evidence="4" id="KW-1185">Reference proteome</keyword>
<keyword evidence="1 3" id="KW-0378">Hydrolase</keyword>